<sequence>MIDSQFVAGMLTEDFAYIPSVKYDCKLYKCVTTAYLNPDVEYGELLDERDNQVYRTVKIGEQEWMAQNLNFLTIPSADLAVKIPFSR</sequence>
<keyword evidence="2" id="KW-1185">Reference proteome</keyword>
<evidence type="ECO:0000313" key="2">
    <source>
        <dbReference type="Proteomes" id="UP000184275"/>
    </source>
</evidence>
<reference evidence="2" key="1">
    <citation type="submission" date="2016-11" db="EMBL/GenBank/DDBJ databases">
        <authorList>
            <person name="Varghese N."/>
            <person name="Submissions S."/>
        </authorList>
    </citation>
    <scope>NUCLEOTIDE SEQUENCE [LARGE SCALE GENOMIC DNA]</scope>
    <source>
        <strain evidence="2">UWOS</strain>
    </source>
</reference>
<dbReference type="RefSeq" id="WP_233126533.1">
    <property type="nucleotide sequence ID" value="NZ_FRAW01000063.1"/>
</dbReference>
<dbReference type="InterPro" id="IPR011871">
    <property type="entry name" value="Fib_succ_major"/>
</dbReference>
<protein>
    <submittedName>
        <fullName evidence="1">Major paralogous domain-containing protein</fullName>
    </submittedName>
</protein>
<name>A0A1M6ZK37_9BACT</name>
<dbReference type="AlphaFoldDB" id="A0A1M6ZK37"/>
<gene>
    <name evidence="1" type="ORF">SAMN05720469_1634</name>
</gene>
<dbReference type="NCBIfam" id="TIGR02145">
    <property type="entry name" value="Fib_succ_major"/>
    <property type="match status" value="1"/>
</dbReference>
<organism evidence="1 2">
    <name type="scientific">Fibrobacter intestinalis</name>
    <dbReference type="NCBI Taxonomy" id="28122"/>
    <lineage>
        <taxon>Bacteria</taxon>
        <taxon>Pseudomonadati</taxon>
        <taxon>Fibrobacterota</taxon>
        <taxon>Fibrobacteria</taxon>
        <taxon>Fibrobacterales</taxon>
        <taxon>Fibrobacteraceae</taxon>
        <taxon>Fibrobacter</taxon>
    </lineage>
</organism>
<dbReference type="EMBL" id="FRAW01000063">
    <property type="protein sequence ID" value="SHL30713.1"/>
    <property type="molecule type" value="Genomic_DNA"/>
</dbReference>
<proteinExistence type="predicted"/>
<dbReference type="Proteomes" id="UP000184275">
    <property type="component" value="Unassembled WGS sequence"/>
</dbReference>
<accession>A0A1M6ZK37</accession>
<evidence type="ECO:0000313" key="1">
    <source>
        <dbReference type="EMBL" id="SHL30713.1"/>
    </source>
</evidence>